<dbReference type="EMBL" id="FZOD01000029">
    <property type="protein sequence ID" value="SNT22974.1"/>
    <property type="molecule type" value="Genomic_DNA"/>
</dbReference>
<dbReference type="InterPro" id="IPR043504">
    <property type="entry name" value="Peptidase_S1_PA_chymotrypsin"/>
</dbReference>
<dbReference type="RefSeq" id="WP_089210042.1">
    <property type="nucleotide sequence ID" value="NZ_FZOD01000029.1"/>
</dbReference>
<dbReference type="Pfam" id="PF13365">
    <property type="entry name" value="Trypsin_2"/>
    <property type="match status" value="1"/>
</dbReference>
<reference evidence="2 3" key="1">
    <citation type="submission" date="2017-06" db="EMBL/GenBank/DDBJ databases">
        <authorList>
            <person name="Kim H.J."/>
            <person name="Triplett B.A."/>
        </authorList>
    </citation>
    <scope>NUCLEOTIDE SEQUENCE [LARGE SCALE GENOMIC DNA]</scope>
    <source>
        <strain evidence="2 3">CGMCC 4.2132</strain>
    </source>
</reference>
<dbReference type="GO" id="GO:0006508">
    <property type="term" value="P:proteolysis"/>
    <property type="evidence" value="ECO:0007669"/>
    <property type="project" value="InterPro"/>
</dbReference>
<evidence type="ECO:0000313" key="2">
    <source>
        <dbReference type="EMBL" id="SNT22974.1"/>
    </source>
</evidence>
<accession>A0A239L092</accession>
<dbReference type="PANTHER" id="PTHR43019">
    <property type="entry name" value="SERINE ENDOPROTEASE DEGS"/>
    <property type="match status" value="1"/>
</dbReference>
<protein>
    <submittedName>
        <fullName evidence="2">Trypsin-like peptidase domain-containing protein</fullName>
    </submittedName>
</protein>
<sequence length="450" mass="47919">MNRSTRRALAAAGAVLAGVTITQGIALAEAPHGVRHQAPHGVAIGTRLAAQTDPAVQLIQTEYAARVTVPTASARTSFTALFAKARQHAKAGRIPSDHQSQVKWVLRTARSNVGRYFTPAGPARTVKVSSLGLCTGWWVTPQGHMVTAAHCVGATKAELRKTFAAQALPKINDGDVKGFLKQIMGIAQPDDELVRLATAVFTRFNTETMRVTGLRQNVGVAGALPGGGMDRSVKVTPVALVARGRSYPGEDFALLKMAGARNLPTVPLGDDVDVRVGDTLYINGFPGLVSISTQIFNLRSRLYPALTEGAYNAKRTTVLGVPYIQAQAPSYRGNSGGPVFSQEGKVIGTLIAGSVDPATGESAENHSFILPVSILKRRLAAAGVDASRSQTSLVYNDALDDFFAQRFKAALPKFRKAQRLYPQHPYVASYIGDTKRAIAADKDRTPKAKA</sequence>
<proteinExistence type="predicted"/>
<gene>
    <name evidence="2" type="ORF">SAMN05216276_102982</name>
</gene>
<keyword evidence="1" id="KW-0732">Signal</keyword>
<dbReference type="PROSITE" id="PS00134">
    <property type="entry name" value="TRYPSIN_HIS"/>
    <property type="match status" value="1"/>
</dbReference>
<dbReference type="InterPro" id="IPR018114">
    <property type="entry name" value="TRYPSIN_HIS"/>
</dbReference>
<dbReference type="GO" id="GO:0004252">
    <property type="term" value="F:serine-type endopeptidase activity"/>
    <property type="evidence" value="ECO:0007669"/>
    <property type="project" value="InterPro"/>
</dbReference>
<feature type="chain" id="PRO_5011991996" evidence="1">
    <location>
        <begin position="29"/>
        <end position="450"/>
    </location>
</feature>
<dbReference type="InterPro" id="IPR009003">
    <property type="entry name" value="Peptidase_S1_PA"/>
</dbReference>
<evidence type="ECO:0000313" key="3">
    <source>
        <dbReference type="Proteomes" id="UP000198282"/>
    </source>
</evidence>
<dbReference type="OrthoDB" id="3497273at2"/>
<dbReference type="PANTHER" id="PTHR43019:SF23">
    <property type="entry name" value="PROTEASE DO-LIKE 5, CHLOROPLASTIC"/>
    <property type="match status" value="1"/>
</dbReference>
<organism evidence="2 3">
    <name type="scientific">Streptosporangium subroseum</name>
    <dbReference type="NCBI Taxonomy" id="106412"/>
    <lineage>
        <taxon>Bacteria</taxon>
        <taxon>Bacillati</taxon>
        <taxon>Actinomycetota</taxon>
        <taxon>Actinomycetes</taxon>
        <taxon>Streptosporangiales</taxon>
        <taxon>Streptosporangiaceae</taxon>
        <taxon>Streptosporangium</taxon>
    </lineage>
</organism>
<dbReference type="Proteomes" id="UP000198282">
    <property type="component" value="Unassembled WGS sequence"/>
</dbReference>
<dbReference type="Gene3D" id="2.40.10.10">
    <property type="entry name" value="Trypsin-like serine proteases"/>
    <property type="match status" value="2"/>
</dbReference>
<evidence type="ECO:0000256" key="1">
    <source>
        <dbReference type="SAM" id="SignalP"/>
    </source>
</evidence>
<name>A0A239L092_9ACTN</name>
<dbReference type="SUPFAM" id="SSF50494">
    <property type="entry name" value="Trypsin-like serine proteases"/>
    <property type="match status" value="1"/>
</dbReference>
<dbReference type="AlphaFoldDB" id="A0A239L092"/>
<feature type="signal peptide" evidence="1">
    <location>
        <begin position="1"/>
        <end position="28"/>
    </location>
</feature>
<keyword evidence="3" id="KW-1185">Reference proteome</keyword>